<evidence type="ECO:0000313" key="8">
    <source>
        <dbReference type="Proteomes" id="UP000176923"/>
    </source>
</evidence>
<name>A0A1F5ZP79_9BACT</name>
<dbReference type="InterPro" id="IPR032423">
    <property type="entry name" value="AAA_assoc_2"/>
</dbReference>
<dbReference type="SMART" id="SM00382">
    <property type="entry name" value="AAA"/>
    <property type="match status" value="1"/>
</dbReference>
<dbReference type="PANTHER" id="PTHR13779">
    <property type="entry name" value="WERNER HELICASE-INTERACTING PROTEIN 1 FAMILY MEMBER"/>
    <property type="match status" value="1"/>
</dbReference>
<dbReference type="AlphaFoldDB" id="A0A1F5ZP79"/>
<dbReference type="Gene3D" id="1.10.8.60">
    <property type="match status" value="1"/>
</dbReference>
<dbReference type="GO" id="GO:0006261">
    <property type="term" value="P:DNA-templated DNA replication"/>
    <property type="evidence" value="ECO:0007669"/>
    <property type="project" value="TreeGrafter"/>
</dbReference>
<keyword evidence="4" id="KW-0547">Nucleotide-binding</keyword>
<dbReference type="GO" id="GO:0000731">
    <property type="term" value="P:DNA synthesis involved in DNA repair"/>
    <property type="evidence" value="ECO:0007669"/>
    <property type="project" value="TreeGrafter"/>
</dbReference>
<gene>
    <name evidence="7" type="ORF">A3D77_05130</name>
</gene>
<dbReference type="GO" id="GO:0016887">
    <property type="term" value="F:ATP hydrolysis activity"/>
    <property type="evidence" value="ECO:0007669"/>
    <property type="project" value="InterPro"/>
</dbReference>
<keyword evidence="3" id="KW-0235">DNA replication</keyword>
<dbReference type="InterPro" id="IPR027417">
    <property type="entry name" value="P-loop_NTPase"/>
</dbReference>
<dbReference type="GO" id="GO:0017116">
    <property type="term" value="F:single-stranded DNA helicase activity"/>
    <property type="evidence" value="ECO:0007669"/>
    <property type="project" value="TreeGrafter"/>
</dbReference>
<dbReference type="Gene3D" id="1.20.272.10">
    <property type="match status" value="1"/>
</dbReference>
<dbReference type="Pfam" id="PF00004">
    <property type="entry name" value="AAA"/>
    <property type="match status" value="1"/>
</dbReference>
<dbReference type="GO" id="GO:0005524">
    <property type="term" value="F:ATP binding"/>
    <property type="evidence" value="ECO:0007669"/>
    <property type="project" value="UniProtKB-KW"/>
</dbReference>
<dbReference type="InterPro" id="IPR021886">
    <property type="entry name" value="MgsA_C"/>
</dbReference>
<evidence type="ECO:0000256" key="1">
    <source>
        <dbReference type="ARBA" id="ARBA00002393"/>
    </source>
</evidence>
<dbReference type="STRING" id="1798382.A3D77_05130"/>
<dbReference type="InterPro" id="IPR003959">
    <property type="entry name" value="ATPase_AAA_core"/>
</dbReference>
<comment type="function">
    <text evidence="1">DNA-dependent ATPase that plays important roles in cellular responses to stalled DNA replication processes.</text>
</comment>
<evidence type="ECO:0000256" key="5">
    <source>
        <dbReference type="ARBA" id="ARBA00022840"/>
    </source>
</evidence>
<dbReference type="InterPro" id="IPR008921">
    <property type="entry name" value="DNA_pol3_clamp-load_cplx_C"/>
</dbReference>
<dbReference type="GO" id="GO:0008047">
    <property type="term" value="F:enzyme activator activity"/>
    <property type="evidence" value="ECO:0007669"/>
    <property type="project" value="TreeGrafter"/>
</dbReference>
<reference evidence="7 8" key="1">
    <citation type="journal article" date="2016" name="Nat. Commun.">
        <title>Thousands of microbial genomes shed light on interconnected biogeochemical processes in an aquifer system.</title>
        <authorList>
            <person name="Anantharaman K."/>
            <person name="Brown C.T."/>
            <person name="Hug L.A."/>
            <person name="Sharon I."/>
            <person name="Castelle C.J."/>
            <person name="Probst A.J."/>
            <person name="Thomas B.C."/>
            <person name="Singh A."/>
            <person name="Wilkins M.J."/>
            <person name="Karaoz U."/>
            <person name="Brodie E.L."/>
            <person name="Williams K.H."/>
            <person name="Hubbard S.S."/>
            <person name="Banfield J.F."/>
        </authorList>
    </citation>
    <scope>NUCLEOTIDE SEQUENCE [LARGE SCALE GENOMIC DNA]</scope>
</reference>
<dbReference type="PANTHER" id="PTHR13779:SF7">
    <property type="entry name" value="ATPASE WRNIP1"/>
    <property type="match status" value="1"/>
</dbReference>
<evidence type="ECO:0000256" key="3">
    <source>
        <dbReference type="ARBA" id="ARBA00022705"/>
    </source>
</evidence>
<dbReference type="CDD" id="cd18139">
    <property type="entry name" value="HLD_clamp_RarA"/>
    <property type="match status" value="1"/>
</dbReference>
<feature type="domain" description="AAA+ ATPase" evidence="6">
    <location>
        <begin position="36"/>
        <end position="152"/>
    </location>
</feature>
<dbReference type="SUPFAM" id="SSF48019">
    <property type="entry name" value="post-AAA+ oligomerization domain-like"/>
    <property type="match status" value="1"/>
</dbReference>
<comment type="similarity">
    <text evidence="2">Belongs to the AAA ATPase family. RarA/MGS1/WRNIP1 subfamily.</text>
</comment>
<dbReference type="InterPro" id="IPR003593">
    <property type="entry name" value="AAA+_ATPase"/>
</dbReference>
<dbReference type="GO" id="GO:0003677">
    <property type="term" value="F:DNA binding"/>
    <property type="evidence" value="ECO:0007669"/>
    <property type="project" value="InterPro"/>
</dbReference>
<protein>
    <submittedName>
        <fullName evidence="7">AAA family ATPase</fullName>
    </submittedName>
</protein>
<dbReference type="FunFam" id="1.20.272.10:FF:000001">
    <property type="entry name" value="Putative AAA family ATPase"/>
    <property type="match status" value="1"/>
</dbReference>
<dbReference type="Pfam" id="PF12002">
    <property type="entry name" value="MgsA_C"/>
    <property type="match status" value="1"/>
</dbReference>
<dbReference type="Gene3D" id="1.10.3710.10">
    <property type="entry name" value="DNA polymerase III clamp loader subunits, C-terminal domain"/>
    <property type="match status" value="1"/>
</dbReference>
<dbReference type="SUPFAM" id="SSF52540">
    <property type="entry name" value="P-loop containing nucleoside triphosphate hydrolases"/>
    <property type="match status" value="1"/>
</dbReference>
<dbReference type="FunFam" id="3.40.50.300:FF:000137">
    <property type="entry name" value="Replication-associated recombination protein A"/>
    <property type="match status" value="1"/>
</dbReference>
<evidence type="ECO:0000313" key="7">
    <source>
        <dbReference type="EMBL" id="OGG13897.1"/>
    </source>
</evidence>
<dbReference type="InterPro" id="IPR051314">
    <property type="entry name" value="AAA_ATPase_RarA/MGS1/WRNIP1"/>
</dbReference>
<dbReference type="Gene3D" id="3.40.50.300">
    <property type="entry name" value="P-loop containing nucleotide triphosphate hydrolases"/>
    <property type="match status" value="1"/>
</dbReference>
<organism evidence="7 8">
    <name type="scientific">Candidatus Gottesmanbacteria bacterium RIFCSPHIGHO2_02_FULL_39_11</name>
    <dbReference type="NCBI Taxonomy" id="1798382"/>
    <lineage>
        <taxon>Bacteria</taxon>
        <taxon>Candidatus Gottesmaniibacteriota</taxon>
    </lineage>
</organism>
<evidence type="ECO:0000259" key="6">
    <source>
        <dbReference type="SMART" id="SM00382"/>
    </source>
</evidence>
<comment type="caution">
    <text evidence="7">The sequence shown here is derived from an EMBL/GenBank/DDBJ whole genome shotgun (WGS) entry which is preliminary data.</text>
</comment>
<dbReference type="Proteomes" id="UP000176923">
    <property type="component" value="Unassembled WGS sequence"/>
</dbReference>
<dbReference type="EMBL" id="MFJL01000034">
    <property type="protein sequence ID" value="OGG13897.1"/>
    <property type="molecule type" value="Genomic_DNA"/>
</dbReference>
<proteinExistence type="inferred from homology"/>
<sequence>MNLAYKLRPVSLSEFVGQDHLVGKGKIIRAMIEGDQLFSMIFWGPPGSGKTTLATIIAKVTHSEFYELSGVESGKGDLKDIILKAKEHKMMGRRTILFIDEIHRWNKAQQDALLPYVESGLLTLIGATTENPSFEVISALLSRCRVFVLSLLEKKDLLKVVNRALSDEEKGMGKAKKRIGEKEKELLIQLSGGDARVMLNGLEIAVTGYKEEEITKDIILEIFQKKSGGLYDKKGEEHYNLISAFIKSMRGSDVDATLYYMHRILENGEDPKFVARRMIIFASEDIGLADRGALIQANAAFEAVTKIGMPESKLILSHIAIYLSCAPKSRAVAGAMGKAIEAVYQNPAEPVPLHLRNAPTKLMKDLGYAKGYTWSEEKVGPTETKPFLPDKLKGKKFFEK</sequence>
<dbReference type="CDD" id="cd00009">
    <property type="entry name" value="AAA"/>
    <property type="match status" value="1"/>
</dbReference>
<evidence type="ECO:0000256" key="4">
    <source>
        <dbReference type="ARBA" id="ARBA00022741"/>
    </source>
</evidence>
<dbReference type="Pfam" id="PF16193">
    <property type="entry name" value="AAA_assoc_2"/>
    <property type="match status" value="1"/>
</dbReference>
<evidence type="ECO:0000256" key="2">
    <source>
        <dbReference type="ARBA" id="ARBA00008959"/>
    </source>
</evidence>
<accession>A0A1F5ZP79</accession>
<keyword evidence="5" id="KW-0067">ATP-binding</keyword>